<dbReference type="InterPro" id="IPR013785">
    <property type="entry name" value="Aldolase_TIM"/>
</dbReference>
<protein>
    <submittedName>
        <fullName evidence="2">Unannotated protein</fullName>
    </submittedName>
</protein>
<sequence>MTTLDRSQYQKLLEARVRDPQSFVKAVSNRKRRKLIGKDGRLLIVAADHTARGILAAGKDAFAIADRYSLLDRLMRSLSNPLVDGLLASADIVEELAWLGALESKLIFGTMNRGGYLGSAWGLDDPMTAYDADHIASLGLDGGKVLLRIENTDAGVGKTIEYVVDAMRLLAERNIVCLVEPLPYTKDVNGLPALDRSTDRLDKIISIAAGLGSYSGLTWLKLPAWTNHKSLGGATTMPILLLGGDPGEKLDATFSEWAGALQIPNVIGLVAGRPLLFPYDDDVENAIGRAAKLVHGSII</sequence>
<feature type="domain" description="Cgl0159-like" evidence="1">
    <location>
        <begin position="40"/>
        <end position="291"/>
    </location>
</feature>
<dbReference type="Pfam" id="PF22649">
    <property type="entry name" value="Cgl0159"/>
    <property type="match status" value="1"/>
</dbReference>
<proteinExistence type="predicted"/>
<dbReference type="AlphaFoldDB" id="A0A6J7UMC4"/>
<gene>
    <name evidence="2" type="ORF">UFOPK4345_01255</name>
</gene>
<evidence type="ECO:0000259" key="1">
    <source>
        <dbReference type="Pfam" id="PF22649"/>
    </source>
</evidence>
<dbReference type="InterPro" id="IPR054574">
    <property type="entry name" value="Cgl0159_dom"/>
</dbReference>
<name>A0A6J7UMC4_9ZZZZ</name>
<dbReference type="Gene3D" id="3.20.20.70">
    <property type="entry name" value="Aldolase class I"/>
    <property type="match status" value="1"/>
</dbReference>
<evidence type="ECO:0000313" key="2">
    <source>
        <dbReference type="EMBL" id="CAB5067604.1"/>
    </source>
</evidence>
<accession>A0A6J7UMC4</accession>
<organism evidence="2">
    <name type="scientific">freshwater metagenome</name>
    <dbReference type="NCBI Taxonomy" id="449393"/>
    <lineage>
        <taxon>unclassified sequences</taxon>
        <taxon>metagenomes</taxon>
        <taxon>ecological metagenomes</taxon>
    </lineage>
</organism>
<dbReference type="SUPFAM" id="SSF51569">
    <property type="entry name" value="Aldolase"/>
    <property type="match status" value="1"/>
</dbReference>
<reference evidence="2" key="1">
    <citation type="submission" date="2020-05" db="EMBL/GenBank/DDBJ databases">
        <authorList>
            <person name="Chiriac C."/>
            <person name="Salcher M."/>
            <person name="Ghai R."/>
            <person name="Kavagutti S V."/>
        </authorList>
    </citation>
    <scope>NUCLEOTIDE SEQUENCE</scope>
</reference>
<dbReference type="EMBL" id="CAFBQV010000239">
    <property type="protein sequence ID" value="CAB5067604.1"/>
    <property type="molecule type" value="Genomic_DNA"/>
</dbReference>